<feature type="domain" description="DUF6598" evidence="2">
    <location>
        <begin position="222"/>
        <end position="365"/>
    </location>
</feature>
<accession>A0A0E0RJ16</accession>
<dbReference type="Pfam" id="PF20241">
    <property type="entry name" value="DUF6598"/>
    <property type="match status" value="1"/>
</dbReference>
<feature type="region of interest" description="Disordered" evidence="1">
    <location>
        <begin position="1"/>
        <end position="85"/>
    </location>
</feature>
<feature type="compositionally biased region" description="Basic and acidic residues" evidence="1">
    <location>
        <begin position="64"/>
        <end position="80"/>
    </location>
</feature>
<evidence type="ECO:0000313" key="3">
    <source>
        <dbReference type="EnsemblPlants" id="ORUFI12G18390.3"/>
    </source>
</evidence>
<protein>
    <recommendedName>
        <fullName evidence="2">DUF6598 domain-containing protein</fullName>
    </recommendedName>
</protein>
<dbReference type="PANTHER" id="PTHR33065:SF96">
    <property type="entry name" value="DUF6598 DOMAIN-CONTAINING PROTEIN"/>
    <property type="match status" value="1"/>
</dbReference>
<name>A0A0E0RJ16_ORYRU</name>
<dbReference type="EnsemblPlants" id="ORUFI12G18390.3">
    <property type="protein sequence ID" value="ORUFI12G18390.3"/>
    <property type="gene ID" value="ORUFI12G18390"/>
</dbReference>
<organism evidence="3 4">
    <name type="scientific">Oryza rufipogon</name>
    <name type="common">Brownbeard rice</name>
    <name type="synonym">Asian wild rice</name>
    <dbReference type="NCBI Taxonomy" id="4529"/>
    <lineage>
        <taxon>Eukaryota</taxon>
        <taxon>Viridiplantae</taxon>
        <taxon>Streptophyta</taxon>
        <taxon>Embryophyta</taxon>
        <taxon>Tracheophyta</taxon>
        <taxon>Spermatophyta</taxon>
        <taxon>Magnoliopsida</taxon>
        <taxon>Liliopsida</taxon>
        <taxon>Poales</taxon>
        <taxon>Poaceae</taxon>
        <taxon>BOP clade</taxon>
        <taxon>Oryzoideae</taxon>
        <taxon>Oryzeae</taxon>
        <taxon>Oryzinae</taxon>
        <taxon>Oryza</taxon>
    </lineage>
</organism>
<reference evidence="4" key="1">
    <citation type="submission" date="2013-06" db="EMBL/GenBank/DDBJ databases">
        <authorList>
            <person name="Zhao Q."/>
        </authorList>
    </citation>
    <scope>NUCLEOTIDE SEQUENCE</scope>
    <source>
        <strain evidence="4">cv. W1943</strain>
    </source>
</reference>
<feature type="compositionally biased region" description="Basic and acidic residues" evidence="1">
    <location>
        <begin position="478"/>
        <end position="488"/>
    </location>
</feature>
<feature type="compositionally biased region" description="Acidic residues" evidence="1">
    <location>
        <begin position="36"/>
        <end position="63"/>
    </location>
</feature>
<dbReference type="InterPro" id="IPR046533">
    <property type="entry name" value="DUF6598"/>
</dbReference>
<dbReference type="Proteomes" id="UP000008022">
    <property type="component" value="Unassembled WGS sequence"/>
</dbReference>
<proteinExistence type="predicted"/>
<sequence length="488" mass="53703">MEVDGGGDESAAAAMADPGRGKKRPPSPSTPPTPSDDGEDSDDSCAVSDEEEEEDEDEGEEDQEGMHRPFTVDDFPRLSSDHSAQTEARYRFPDLRLQGPLPLILFRAFNDPLTDKRRHWFGSDYRLDDESEINVNSARTVDCLNGCRCHSMNLLQLIDLKISGYRHTQPGRAKIFGFFAVRDDLEPLRNYVFRHAIDNYEAVSVKPKTGMACLPLTSPARGCTEFTNILRSTSFTKTVRLYGEKCGLDLKFALLVNAVQATVDVEIIHSPPCGLNLKLYAKTSGFSDVIRLFQGAAQSGHRISSVVAVVRRSHLDLCIEGSPAGIGLGEKLPHVRWEHRFGAGFHGIEDEVVKLGDFSTISVKVTWKAVGKRPAPKGYSDTSHPSKLGYIPLRITSELQHKPEGEGGRARAGREILELDGWIVDRGAVDPSRWSHSRGRGRDETKRRRSREAIAANKTAGWSSSSSAAAIGGRASARARDDTMDGWS</sequence>
<reference evidence="3" key="2">
    <citation type="submission" date="2015-06" db="UniProtKB">
        <authorList>
            <consortium name="EnsemblPlants"/>
        </authorList>
    </citation>
    <scope>IDENTIFICATION</scope>
</reference>
<dbReference type="AlphaFoldDB" id="A0A0E0RJ16"/>
<keyword evidence="4" id="KW-1185">Reference proteome</keyword>
<evidence type="ECO:0000256" key="1">
    <source>
        <dbReference type="SAM" id="MobiDB-lite"/>
    </source>
</evidence>
<feature type="region of interest" description="Disordered" evidence="1">
    <location>
        <begin position="430"/>
        <end position="488"/>
    </location>
</feature>
<evidence type="ECO:0000313" key="4">
    <source>
        <dbReference type="Proteomes" id="UP000008022"/>
    </source>
</evidence>
<feature type="compositionally biased region" description="Low complexity" evidence="1">
    <location>
        <begin position="460"/>
        <end position="476"/>
    </location>
</feature>
<evidence type="ECO:0000259" key="2">
    <source>
        <dbReference type="Pfam" id="PF20241"/>
    </source>
</evidence>
<dbReference type="Gramene" id="ORUFI12G18390.3">
    <property type="protein sequence ID" value="ORUFI12G18390.3"/>
    <property type="gene ID" value="ORUFI12G18390"/>
</dbReference>
<dbReference type="PANTHER" id="PTHR33065">
    <property type="entry name" value="OS07G0486400 PROTEIN"/>
    <property type="match status" value="1"/>
</dbReference>